<evidence type="ECO:0000256" key="1">
    <source>
        <dbReference type="ARBA" id="ARBA00013081"/>
    </source>
</evidence>
<evidence type="ECO:0000256" key="2">
    <source>
        <dbReference type="ARBA" id="ARBA00022801"/>
    </source>
</evidence>
<accession>A0A843TKS6</accession>
<dbReference type="AlphaFoldDB" id="A0A843TKS6"/>
<dbReference type="CDD" id="cd00143">
    <property type="entry name" value="PP2Cc"/>
    <property type="match status" value="1"/>
</dbReference>
<feature type="domain" description="PPM-type phosphatase" evidence="6">
    <location>
        <begin position="145"/>
        <end position="515"/>
    </location>
</feature>
<sequence length="530" mass="58173">MLSRLFSEPDEQLSINFGYQCVSKDVVSCEVSEGVSLKDSGNGRYKKNNSFSCLSGAALSANFTLANTTICNGLIGEGILAALDSPNKFQSVPSSSSLLSLDVLSSSLQGTRTNITGSASSQSDRSEFDMNLFKALSAPSRSEGFLNAAEVKMAGGAAGEDRVQAVCSEENGWLFCGIYDGFNGRDAADFLAGTLYDNIRFYLNALDSEVNQNYTISLDQSCPDLPFQYDLEDSSLLENYFLEYNRSNGSETWPTKGTKILMDSSRQKVLDSLKQALAQAEHDFLCMVGLEMDERPDLVSVGSCVLVVLLYGQNLYTLNLGDSRAVLATQSGNYIDETGELDAFQLTDWHSVDNEKERVQLLLKHPDDPKTIVAGRVKGKLKLTRAFGVGYLKKKELNDALMGILQVQNLLCPPYISTEPSLHVHRISEGDRFVILASDGMFDFFSNQEAVELVDSFIMRDPFGSPAKFLVEQLVAKAAQRAGIILCLTVEELLRVPAGRRRKYHDDVTVIVILLGSDQRTSRASTLLEK</sequence>
<organism evidence="7 8">
    <name type="scientific">Colocasia esculenta</name>
    <name type="common">Wild taro</name>
    <name type="synonym">Arum esculentum</name>
    <dbReference type="NCBI Taxonomy" id="4460"/>
    <lineage>
        <taxon>Eukaryota</taxon>
        <taxon>Viridiplantae</taxon>
        <taxon>Streptophyta</taxon>
        <taxon>Embryophyta</taxon>
        <taxon>Tracheophyta</taxon>
        <taxon>Spermatophyta</taxon>
        <taxon>Magnoliopsida</taxon>
        <taxon>Liliopsida</taxon>
        <taxon>Araceae</taxon>
        <taxon>Aroideae</taxon>
        <taxon>Colocasieae</taxon>
        <taxon>Colocasia</taxon>
    </lineage>
</organism>
<reference evidence="7" key="1">
    <citation type="submission" date="2017-07" db="EMBL/GenBank/DDBJ databases">
        <title>Taro Niue Genome Assembly and Annotation.</title>
        <authorList>
            <person name="Atibalentja N."/>
            <person name="Keating K."/>
            <person name="Fields C.J."/>
        </authorList>
    </citation>
    <scope>NUCLEOTIDE SEQUENCE</scope>
    <source>
        <strain evidence="7">Niue_2</strain>
        <tissue evidence="7">Leaf</tissue>
    </source>
</reference>
<comment type="catalytic activity">
    <reaction evidence="4">
        <text>O-phospho-L-seryl-[protein] + H2O = L-seryl-[protein] + phosphate</text>
        <dbReference type="Rhea" id="RHEA:20629"/>
        <dbReference type="Rhea" id="RHEA-COMP:9863"/>
        <dbReference type="Rhea" id="RHEA-COMP:11604"/>
        <dbReference type="ChEBI" id="CHEBI:15377"/>
        <dbReference type="ChEBI" id="CHEBI:29999"/>
        <dbReference type="ChEBI" id="CHEBI:43474"/>
        <dbReference type="ChEBI" id="CHEBI:83421"/>
        <dbReference type="EC" id="3.1.3.16"/>
    </reaction>
</comment>
<dbReference type="PANTHER" id="PTHR13832:SF550">
    <property type="entry name" value="PROTEIN PHOSPHATASE 2C 40-RELATED"/>
    <property type="match status" value="1"/>
</dbReference>
<evidence type="ECO:0000256" key="4">
    <source>
        <dbReference type="ARBA" id="ARBA00047761"/>
    </source>
</evidence>
<evidence type="ECO:0000256" key="3">
    <source>
        <dbReference type="ARBA" id="ARBA00022912"/>
    </source>
</evidence>
<dbReference type="SMART" id="SM00332">
    <property type="entry name" value="PP2Cc"/>
    <property type="match status" value="1"/>
</dbReference>
<dbReference type="Proteomes" id="UP000652761">
    <property type="component" value="Unassembled WGS sequence"/>
</dbReference>
<dbReference type="SUPFAM" id="SSF81606">
    <property type="entry name" value="PP2C-like"/>
    <property type="match status" value="1"/>
</dbReference>
<dbReference type="Gene3D" id="3.60.40.10">
    <property type="entry name" value="PPM-type phosphatase domain"/>
    <property type="match status" value="1"/>
</dbReference>
<evidence type="ECO:0000313" key="7">
    <source>
        <dbReference type="EMBL" id="MQL71491.1"/>
    </source>
</evidence>
<dbReference type="GO" id="GO:0004722">
    <property type="term" value="F:protein serine/threonine phosphatase activity"/>
    <property type="evidence" value="ECO:0007669"/>
    <property type="project" value="UniProtKB-EC"/>
</dbReference>
<name>A0A843TKS6_COLES</name>
<dbReference type="InterPro" id="IPR036457">
    <property type="entry name" value="PPM-type-like_dom_sf"/>
</dbReference>
<evidence type="ECO:0000313" key="8">
    <source>
        <dbReference type="Proteomes" id="UP000652761"/>
    </source>
</evidence>
<dbReference type="EC" id="3.1.3.16" evidence="1"/>
<comment type="catalytic activity">
    <reaction evidence="5">
        <text>O-phospho-L-threonyl-[protein] + H2O = L-threonyl-[protein] + phosphate</text>
        <dbReference type="Rhea" id="RHEA:47004"/>
        <dbReference type="Rhea" id="RHEA-COMP:11060"/>
        <dbReference type="Rhea" id="RHEA-COMP:11605"/>
        <dbReference type="ChEBI" id="CHEBI:15377"/>
        <dbReference type="ChEBI" id="CHEBI:30013"/>
        <dbReference type="ChEBI" id="CHEBI:43474"/>
        <dbReference type="ChEBI" id="CHEBI:61977"/>
        <dbReference type="EC" id="3.1.3.16"/>
    </reaction>
</comment>
<dbReference type="PROSITE" id="PS51746">
    <property type="entry name" value="PPM_2"/>
    <property type="match status" value="1"/>
</dbReference>
<evidence type="ECO:0000259" key="6">
    <source>
        <dbReference type="PROSITE" id="PS51746"/>
    </source>
</evidence>
<gene>
    <name evidence="7" type="ORF">Taro_003775</name>
</gene>
<comment type="caution">
    <text evidence="7">The sequence shown here is derived from an EMBL/GenBank/DDBJ whole genome shotgun (WGS) entry which is preliminary data.</text>
</comment>
<protein>
    <recommendedName>
        <fullName evidence="1">protein-serine/threonine phosphatase</fullName>
        <ecNumber evidence="1">3.1.3.16</ecNumber>
    </recommendedName>
</protein>
<keyword evidence="8" id="KW-1185">Reference proteome</keyword>
<proteinExistence type="predicted"/>
<dbReference type="Pfam" id="PF00481">
    <property type="entry name" value="PP2C"/>
    <property type="match status" value="1"/>
</dbReference>
<dbReference type="InterPro" id="IPR015655">
    <property type="entry name" value="PP2C"/>
</dbReference>
<keyword evidence="2" id="KW-0378">Hydrolase</keyword>
<dbReference type="PANTHER" id="PTHR13832">
    <property type="entry name" value="PROTEIN PHOSPHATASE 2C"/>
    <property type="match status" value="1"/>
</dbReference>
<evidence type="ECO:0000256" key="5">
    <source>
        <dbReference type="ARBA" id="ARBA00048336"/>
    </source>
</evidence>
<keyword evidence="3" id="KW-0904">Protein phosphatase</keyword>
<dbReference type="EMBL" id="NMUH01000099">
    <property type="protein sequence ID" value="MQL71491.1"/>
    <property type="molecule type" value="Genomic_DNA"/>
</dbReference>
<dbReference type="InterPro" id="IPR001932">
    <property type="entry name" value="PPM-type_phosphatase-like_dom"/>
</dbReference>
<dbReference type="OrthoDB" id="420076at2759"/>